<keyword evidence="3" id="KW-1185">Reference proteome</keyword>
<evidence type="ECO:0000313" key="2">
    <source>
        <dbReference type="EMBL" id="GAA3960302.1"/>
    </source>
</evidence>
<comment type="caution">
    <text evidence="2">The sequence shown here is derived from an EMBL/GenBank/DDBJ whole genome shotgun (WGS) entry which is preliminary data.</text>
</comment>
<protein>
    <recommendedName>
        <fullName evidence="4">DUF5642 domain-containing protein</fullName>
    </recommendedName>
</protein>
<organism evidence="2 3">
    <name type="scientific">Gordonia caeni</name>
    <dbReference type="NCBI Taxonomy" id="1007097"/>
    <lineage>
        <taxon>Bacteria</taxon>
        <taxon>Bacillati</taxon>
        <taxon>Actinomycetota</taxon>
        <taxon>Actinomycetes</taxon>
        <taxon>Mycobacteriales</taxon>
        <taxon>Gordoniaceae</taxon>
        <taxon>Gordonia</taxon>
    </lineage>
</organism>
<evidence type="ECO:0000256" key="1">
    <source>
        <dbReference type="SAM" id="SignalP"/>
    </source>
</evidence>
<name>A0ABP7P622_9ACTN</name>
<evidence type="ECO:0000313" key="3">
    <source>
        <dbReference type="Proteomes" id="UP001418444"/>
    </source>
</evidence>
<reference evidence="3" key="1">
    <citation type="journal article" date="2019" name="Int. J. Syst. Evol. Microbiol.">
        <title>The Global Catalogue of Microorganisms (GCM) 10K type strain sequencing project: providing services to taxonomists for standard genome sequencing and annotation.</title>
        <authorList>
            <consortium name="The Broad Institute Genomics Platform"/>
            <consortium name="The Broad Institute Genome Sequencing Center for Infectious Disease"/>
            <person name="Wu L."/>
            <person name="Ma J."/>
        </authorList>
    </citation>
    <scope>NUCLEOTIDE SEQUENCE [LARGE SCALE GENOMIC DNA]</scope>
    <source>
        <strain evidence="3">JCM 16923</strain>
    </source>
</reference>
<sequence length="208" mass="21104">MVAVVAVALLAAGCSVSGTGQPVPDYTSLLVPGDSYPNGPGVQVPGPQVPGAVADITLRPLSGDVAPAECTPAAVDTETAAVMVGPGPAPGSTLTEMVVRTGESVSSLAAAARECPVFTSGATGTQEVRTQVTGEPRSDGGVERLRLTRTLTTAGSETAVVLEQWVAQRGSTRVVVQVRSMAPVGEAERQRAEEFFTAAIDRAFGDGN</sequence>
<accession>A0ABP7P622</accession>
<gene>
    <name evidence="2" type="ORF">GCM10022231_20300</name>
</gene>
<dbReference type="Proteomes" id="UP001418444">
    <property type="component" value="Unassembled WGS sequence"/>
</dbReference>
<feature type="signal peptide" evidence="1">
    <location>
        <begin position="1"/>
        <end position="20"/>
    </location>
</feature>
<proteinExistence type="predicted"/>
<dbReference type="EMBL" id="BAAAZW010000005">
    <property type="protein sequence ID" value="GAA3960302.1"/>
    <property type="molecule type" value="Genomic_DNA"/>
</dbReference>
<evidence type="ECO:0008006" key="4">
    <source>
        <dbReference type="Google" id="ProtNLM"/>
    </source>
</evidence>
<feature type="chain" id="PRO_5047161867" description="DUF5642 domain-containing protein" evidence="1">
    <location>
        <begin position="21"/>
        <end position="208"/>
    </location>
</feature>
<keyword evidence="1" id="KW-0732">Signal</keyword>